<dbReference type="Pfam" id="PF09369">
    <property type="entry name" value="MZB"/>
    <property type="match status" value="1"/>
</dbReference>
<comment type="caution">
    <text evidence="2">The sequence shown here is derived from an EMBL/GenBank/DDBJ whole genome shotgun (WGS) entry which is preliminary data.</text>
</comment>
<dbReference type="InterPro" id="IPR047721">
    <property type="entry name" value="DrmB"/>
</dbReference>
<evidence type="ECO:0000259" key="1">
    <source>
        <dbReference type="Pfam" id="PF09369"/>
    </source>
</evidence>
<proteinExistence type="predicted"/>
<dbReference type="RefSeq" id="WP_154571278.1">
    <property type="nucleotide sequence ID" value="NZ_VWSJ01000034.1"/>
</dbReference>
<evidence type="ECO:0000313" key="3">
    <source>
        <dbReference type="Proteomes" id="UP000476338"/>
    </source>
</evidence>
<dbReference type="Proteomes" id="UP000476338">
    <property type="component" value="Unassembled WGS sequence"/>
</dbReference>
<dbReference type="InterPro" id="IPR018973">
    <property type="entry name" value="MZB"/>
</dbReference>
<dbReference type="EMBL" id="VWSJ01000034">
    <property type="protein sequence ID" value="MSN97028.1"/>
    <property type="molecule type" value="Genomic_DNA"/>
</dbReference>
<accession>A0A6L5WIC6</accession>
<keyword evidence="3" id="KW-1185">Reference proteome</keyword>
<gene>
    <name evidence="2" type="ORF">F1B92_07630</name>
</gene>
<sequence length="634" mass="73284">MNNDYMKRRFSHLLSYAGIGSIIRDNNKFFTTLKDIKSWIISDDLEIKHTKRIRDSLGINKKLIFPPTGDINNKGELIGTYLQSTIFPKSCFCKKCGLIYQNPFKDNQELKCKCGGNLEQIPHCQVSSNGYMDDVLWHNVAHQNNDGNCKRDLQNAYLKFNNHEQTPTITCKKCGSSGKIDSYFPKYFSKIQPWISQSKKLDDKQKAQILSINDSRIYIPKKTAALVIPPESRISKNDLREMILNNEELYKKLIINKIKFRPEIYMHKFKCTKDELINAINDIKNGYPDYGKDFTKLDLLKEEYKALTTKFDDMDDSEDFVTKHYTDDFKKLSDIEDAKFLVKIVSNLVSVKKLREIVIFNGFYRIEADIKENLVKPDIDGSSKYLPAIELFGEGIFFSLDERFLKIWEENSTIKNRTSEFKKRINDSHNSAFENVVIEPRFLLLHTLSHLIIKELVINSGYPEASLKERIYSSKINNMAGILIYTSVADEIGTLGGIEQNAKPENFIKLLNKALQRALWCSMDPVCSEQTGQGVAWLNMAACHACVLTSEVSCSYSNLCLDRIFIKGNDRGVPILSFIQNNLKADVRNSEIGDGMEVVIMDSSIKKFRRFNRKFNIKKYIFRRYYYLITKFIF</sequence>
<name>A0A6L5WIC6_9BACT</name>
<organism evidence="2 3">
    <name type="scientific">Campylobacter portucalensis</name>
    <dbReference type="NCBI Taxonomy" id="2608384"/>
    <lineage>
        <taxon>Bacteria</taxon>
        <taxon>Pseudomonadati</taxon>
        <taxon>Campylobacterota</taxon>
        <taxon>Epsilonproteobacteria</taxon>
        <taxon>Campylobacterales</taxon>
        <taxon>Campylobacteraceae</taxon>
        <taxon>Campylobacter</taxon>
    </lineage>
</organism>
<reference evidence="2 3" key="2">
    <citation type="submission" date="2020-03" db="EMBL/GenBank/DDBJ databases">
        <title>Campylobacter portucalensis sp. nov., a new species of Campylobacter isolated from the reproductive tract of bulls.</title>
        <authorList>
            <person name="Silva M.F."/>
            <person name="Pereira G."/>
            <person name="Carneiro C."/>
            <person name="Hemphill A."/>
            <person name="Mateus L."/>
            <person name="Lopes-Da-Costa L."/>
            <person name="Silva E."/>
        </authorList>
    </citation>
    <scope>NUCLEOTIDE SEQUENCE [LARGE SCALE GENOMIC DNA]</scope>
    <source>
        <strain evidence="2 3">FMV-PI01</strain>
    </source>
</reference>
<protein>
    <submittedName>
        <fullName evidence="2">DUF1998 domain-containing protein</fullName>
    </submittedName>
</protein>
<evidence type="ECO:0000313" key="2">
    <source>
        <dbReference type="EMBL" id="MSN97028.1"/>
    </source>
</evidence>
<reference evidence="2 3" key="1">
    <citation type="submission" date="2019-09" db="EMBL/GenBank/DDBJ databases">
        <authorList>
            <person name="Silva M."/>
            <person name="Pereira G."/>
            <person name="Lopes-Da-Costa L."/>
            <person name="Silva E."/>
        </authorList>
    </citation>
    <scope>NUCLEOTIDE SEQUENCE [LARGE SCALE GENOMIC DNA]</scope>
    <source>
        <strain evidence="2 3">FMV-PI01</strain>
    </source>
</reference>
<dbReference type="AlphaFoldDB" id="A0A6L5WIC6"/>
<feature type="domain" description="MrfA-like Zn-binding" evidence="1">
    <location>
        <begin position="448"/>
        <end position="547"/>
    </location>
</feature>
<dbReference type="NCBIfam" id="NF038324">
    <property type="entry name" value="DrmB_fam"/>
    <property type="match status" value="1"/>
</dbReference>